<comment type="caution">
    <text evidence="1">The sequence shown here is derived from an EMBL/GenBank/DDBJ whole genome shotgun (WGS) entry which is preliminary data.</text>
</comment>
<accession>A0A5B1CKG3</accession>
<dbReference type="Proteomes" id="UP000322699">
    <property type="component" value="Unassembled WGS sequence"/>
</dbReference>
<keyword evidence="2" id="KW-1185">Reference proteome</keyword>
<name>A0A5B1CKG3_9BACT</name>
<evidence type="ECO:0000313" key="2">
    <source>
        <dbReference type="Proteomes" id="UP000322699"/>
    </source>
</evidence>
<reference evidence="1 2" key="1">
    <citation type="submission" date="2019-08" db="EMBL/GenBank/DDBJ databases">
        <title>Deep-cultivation of Planctomycetes and their phenomic and genomic characterization uncovers novel biology.</title>
        <authorList>
            <person name="Wiegand S."/>
            <person name="Jogler M."/>
            <person name="Boedeker C."/>
            <person name="Pinto D."/>
            <person name="Vollmers J."/>
            <person name="Rivas-Marin E."/>
            <person name="Kohn T."/>
            <person name="Peeters S.H."/>
            <person name="Heuer A."/>
            <person name="Rast P."/>
            <person name="Oberbeckmann S."/>
            <person name="Bunk B."/>
            <person name="Jeske O."/>
            <person name="Meyerdierks A."/>
            <person name="Storesund J.E."/>
            <person name="Kallscheuer N."/>
            <person name="Luecker S."/>
            <person name="Lage O.M."/>
            <person name="Pohl T."/>
            <person name="Merkel B.J."/>
            <person name="Hornburger P."/>
            <person name="Mueller R.-W."/>
            <person name="Bruemmer F."/>
            <person name="Labrenz M."/>
            <person name="Spormann A.M."/>
            <person name="Op Den Camp H."/>
            <person name="Overmann J."/>
            <person name="Amann R."/>
            <person name="Jetten M.S.M."/>
            <person name="Mascher T."/>
            <person name="Medema M.H."/>
            <person name="Devos D.P."/>
            <person name="Kaster A.-K."/>
            <person name="Ovreas L."/>
            <person name="Rohde M."/>
            <person name="Galperin M.Y."/>
            <person name="Jogler C."/>
        </authorList>
    </citation>
    <scope>NUCLEOTIDE SEQUENCE [LARGE SCALE GENOMIC DNA]</scope>
    <source>
        <strain evidence="1 2">LF1</strain>
    </source>
</reference>
<gene>
    <name evidence="1" type="ORF">LF1_33430</name>
</gene>
<organism evidence="1 2">
    <name type="scientific">Rubripirellula obstinata</name>
    <dbReference type="NCBI Taxonomy" id="406547"/>
    <lineage>
        <taxon>Bacteria</taxon>
        <taxon>Pseudomonadati</taxon>
        <taxon>Planctomycetota</taxon>
        <taxon>Planctomycetia</taxon>
        <taxon>Pirellulales</taxon>
        <taxon>Pirellulaceae</taxon>
        <taxon>Rubripirellula</taxon>
    </lineage>
</organism>
<evidence type="ECO:0008006" key="3">
    <source>
        <dbReference type="Google" id="ProtNLM"/>
    </source>
</evidence>
<proteinExistence type="predicted"/>
<protein>
    <recommendedName>
        <fullName evidence="3">ATP-binding protein</fullName>
    </recommendedName>
</protein>
<evidence type="ECO:0000313" key="1">
    <source>
        <dbReference type="EMBL" id="KAA1260801.1"/>
    </source>
</evidence>
<sequence length="223" mass="25119">MIDMDLDSVCDAGRLSDGPAWQPWSRLNLFRNPFGELSIAERAELAIVNENLLDQITLDLRTAIEFIGDCGRGKSTRLHWLGSRLPQATYVYLPEEGPVPAIPFGNPLIIDEAQRMNRSAKRSVFATGVPLILGTHQSLSRCLRRWGYQVQSVRIGQQNTASLIQQILNRRIEASRSGDGPIPIVSAQEAGWLFDEFGSDLRSVEGFMYEQFQRRIADLMDRD</sequence>
<dbReference type="EMBL" id="VRLW01000001">
    <property type="protein sequence ID" value="KAA1260801.1"/>
    <property type="molecule type" value="Genomic_DNA"/>
</dbReference>
<dbReference type="AlphaFoldDB" id="A0A5B1CKG3"/>